<dbReference type="Gene3D" id="1.10.3090.10">
    <property type="entry name" value="cca-adding enzyme, domain 2"/>
    <property type="match status" value="1"/>
</dbReference>
<dbReference type="InterPro" id="IPR046342">
    <property type="entry name" value="CBS_dom_sf"/>
</dbReference>
<evidence type="ECO:0000256" key="3">
    <source>
        <dbReference type="ARBA" id="ARBA00022555"/>
    </source>
</evidence>
<dbReference type="InterPro" id="IPR043519">
    <property type="entry name" value="NT_sf"/>
</dbReference>
<dbReference type="InterPro" id="IPR001667">
    <property type="entry name" value="DDH_dom"/>
</dbReference>
<dbReference type="Pfam" id="PF02272">
    <property type="entry name" value="DHHA1"/>
    <property type="match status" value="1"/>
</dbReference>
<accession>A0ABY5Y2L8</accession>
<reference evidence="14" key="1">
    <citation type="submission" date="2020-12" db="EMBL/GenBank/DDBJ databases">
        <title>Taurinivorans muris gen. nov., sp. nov., fundamental and realized metabolic niche of a ubiquitous sulfidogenic bacterium in the murine intestine.</title>
        <authorList>
            <person name="Ye H."/>
            <person name="Hanson B.T."/>
            <person name="Loy A."/>
        </authorList>
    </citation>
    <scope>NUCLEOTIDE SEQUENCE</scope>
    <source>
        <strain evidence="14">LT0009</strain>
    </source>
</reference>
<dbReference type="InterPro" id="IPR052390">
    <property type="entry name" value="tRNA_nt/polyA_polymerase"/>
</dbReference>
<evidence type="ECO:0000256" key="11">
    <source>
        <dbReference type="PROSITE-ProRule" id="PRU00703"/>
    </source>
</evidence>
<dbReference type="SUPFAM" id="SSF81891">
    <property type="entry name" value="Poly A polymerase C-terminal region-like"/>
    <property type="match status" value="1"/>
</dbReference>
<evidence type="ECO:0000256" key="4">
    <source>
        <dbReference type="ARBA" id="ARBA00022679"/>
    </source>
</evidence>
<evidence type="ECO:0000256" key="12">
    <source>
        <dbReference type="RuleBase" id="RU003953"/>
    </source>
</evidence>
<dbReference type="SUPFAM" id="SSF64182">
    <property type="entry name" value="DHH phosphoesterases"/>
    <property type="match status" value="1"/>
</dbReference>
<keyword evidence="5" id="KW-0819">tRNA processing</keyword>
<dbReference type="Gene3D" id="3.10.310.30">
    <property type="match status" value="1"/>
</dbReference>
<evidence type="ECO:0000256" key="2">
    <source>
        <dbReference type="ARBA" id="ARBA00007265"/>
    </source>
</evidence>
<dbReference type="PROSITE" id="PS51371">
    <property type="entry name" value="CBS"/>
    <property type="match status" value="2"/>
</dbReference>
<dbReference type="Pfam" id="PF00571">
    <property type="entry name" value="CBS"/>
    <property type="match status" value="1"/>
</dbReference>
<name>A0ABY5Y2L8_9BACT</name>
<feature type="domain" description="CBS" evidence="13">
    <location>
        <begin position="397"/>
        <end position="469"/>
    </location>
</feature>
<dbReference type="SUPFAM" id="SSF81301">
    <property type="entry name" value="Nucleotidyltransferase"/>
    <property type="match status" value="1"/>
</dbReference>
<protein>
    <submittedName>
        <fullName evidence="14">CBS domain-containing protein</fullName>
    </submittedName>
</protein>
<sequence>MDTYRPKKTLVTCHRNADFDALCSLFSMSFFYPDAQIVYPGSQEKIVQAFVHEVIDPLFNYVNPKDIDFEGIERLVVVDTSHTSRLTHIQPLLDRAGFKHDVEEEQENQELEVIIYDHHPQTNIKASGGRIEIVGSTCTLICEELQRNNRNIPGEALCLLGLGLYSDTGAFTYNSVTTREAQALSWLLTQGFEPDFVTAYVNKQINKEQLFALNDLVESAQFYDVAGIKFILASSKFEECLYDIASLTPLFLEIYPCDVLFMVAAMDGKVQVVARSKDYSVDVGQIMALLGGGGHAYAAAATVKDKSMHEVLTFIESQITLFSHKDKTVRRLMSAPVMGVDENDCIEHAADLMTRYGFKAVPIWNEQTKRCAGILDYQTSAKAVKHGLGKYSVTQFMNRNIRCATLETDLQTLLDIIIEDKQRLVPIVDCTPLNEEEEIAEETLRDLSVIGVVTRTDLVTLFLDEQNTSATKKKAHRLAKRNVQRILRLRTPKECVKALEIVGQLADEMGVSVYVVGGFVRDLIMDREKWRWPNMDIDLVVEGDGIVFAYYLAELLGGRVREHKEFMTAIVLFPSSRLLDKNDFQFDHEEQELRIDVATARLEYYQSPAVLPTVELSSIRMDLTRRDFTINAMAIKLNTSSFGELEDYFDGQGDIKQKTIRILHALSFVDDPTRALRAIRFEQRYDFKISMQCERLIRNAVALQLIQKLDGKRILAELEIILQEESVLECILRMQDFNLLEEIHSSLSLSHANDVDFVTEAYRVLDWYDMLYLAEKIDNLLFFLLVMSKGVSTGEFKGLLERLCLSSVQVEKYLFIRSQLIGVQPKVEAWFEKKRPMSSLHLLLKNVAMEAILYMVVRLEKEHGEELKRQLSYYIYQVRHEKIDITGNDILRLGVEQGAKVGEILQKVLLAKIDGIIAGYDEEIVYAEGLINKIII</sequence>
<evidence type="ECO:0000313" key="14">
    <source>
        <dbReference type="EMBL" id="UWX06437.1"/>
    </source>
</evidence>
<dbReference type="InterPro" id="IPR000644">
    <property type="entry name" value="CBS_dom"/>
</dbReference>
<dbReference type="Gene3D" id="3.30.460.10">
    <property type="entry name" value="Beta Polymerase, domain 2"/>
    <property type="match status" value="1"/>
</dbReference>
<dbReference type="EMBL" id="CP065938">
    <property type="protein sequence ID" value="UWX06437.1"/>
    <property type="molecule type" value="Genomic_DNA"/>
</dbReference>
<gene>
    <name evidence="14" type="ORF">JBF11_03750</name>
</gene>
<evidence type="ECO:0000256" key="5">
    <source>
        <dbReference type="ARBA" id="ARBA00022694"/>
    </source>
</evidence>
<evidence type="ECO:0000256" key="7">
    <source>
        <dbReference type="ARBA" id="ARBA00022723"/>
    </source>
</evidence>
<organism evidence="14 15">
    <name type="scientific">Taurinivorans muris</name>
    <dbReference type="NCBI Taxonomy" id="2787751"/>
    <lineage>
        <taxon>Bacteria</taxon>
        <taxon>Pseudomonadati</taxon>
        <taxon>Thermodesulfobacteriota</taxon>
        <taxon>Desulfovibrionia</taxon>
        <taxon>Desulfovibrionales</taxon>
        <taxon>Desulfovibrionaceae</taxon>
        <taxon>Taurinivorans</taxon>
    </lineage>
</organism>
<evidence type="ECO:0000259" key="13">
    <source>
        <dbReference type="PROSITE" id="PS51371"/>
    </source>
</evidence>
<dbReference type="InterPro" id="IPR002646">
    <property type="entry name" value="PolA_pol_head_dom"/>
</dbReference>
<keyword evidence="15" id="KW-1185">Reference proteome</keyword>
<evidence type="ECO:0000256" key="6">
    <source>
        <dbReference type="ARBA" id="ARBA00022695"/>
    </source>
</evidence>
<keyword evidence="6" id="KW-0548">Nucleotidyltransferase</keyword>
<dbReference type="Pfam" id="PF01368">
    <property type="entry name" value="DHH"/>
    <property type="match status" value="1"/>
</dbReference>
<keyword evidence="11" id="KW-0129">CBS domain</keyword>
<keyword evidence="9" id="KW-0460">Magnesium</keyword>
<proteinExistence type="inferred from homology"/>
<dbReference type="CDD" id="cd05398">
    <property type="entry name" value="NT_ClassII-CCAase"/>
    <property type="match status" value="1"/>
</dbReference>
<feature type="domain" description="CBS" evidence="13">
    <location>
        <begin position="333"/>
        <end position="390"/>
    </location>
</feature>
<evidence type="ECO:0000256" key="8">
    <source>
        <dbReference type="ARBA" id="ARBA00022741"/>
    </source>
</evidence>
<dbReference type="PANTHER" id="PTHR47788">
    <property type="entry name" value="POLYA POLYMERASE"/>
    <property type="match status" value="1"/>
</dbReference>
<dbReference type="PANTHER" id="PTHR47788:SF1">
    <property type="entry name" value="A-ADDING TRNA NUCLEOTIDYLTRANSFERASE"/>
    <property type="match status" value="1"/>
</dbReference>
<evidence type="ECO:0000256" key="10">
    <source>
        <dbReference type="ARBA" id="ARBA00022884"/>
    </source>
</evidence>
<evidence type="ECO:0000256" key="1">
    <source>
        <dbReference type="ARBA" id="ARBA00001946"/>
    </source>
</evidence>
<dbReference type="Pfam" id="PF01743">
    <property type="entry name" value="PolyA_pol"/>
    <property type="match status" value="1"/>
</dbReference>
<dbReference type="SUPFAM" id="SSF54631">
    <property type="entry name" value="CBS-domain pair"/>
    <property type="match status" value="1"/>
</dbReference>
<keyword evidence="8" id="KW-0547">Nucleotide-binding</keyword>
<dbReference type="InterPro" id="IPR038763">
    <property type="entry name" value="DHH_sf"/>
</dbReference>
<comment type="cofactor">
    <cofactor evidence="1">
        <name>Mg(2+)</name>
        <dbReference type="ChEBI" id="CHEBI:18420"/>
    </cofactor>
</comment>
<keyword evidence="4 12" id="KW-0808">Transferase</keyword>
<keyword evidence="10 12" id="KW-0694">RNA-binding</keyword>
<dbReference type="RefSeq" id="WP_334316045.1">
    <property type="nucleotide sequence ID" value="NZ_CP065938.1"/>
</dbReference>
<dbReference type="InterPro" id="IPR003156">
    <property type="entry name" value="DHHA1_dom"/>
</dbReference>
<keyword evidence="3" id="KW-0820">tRNA-binding</keyword>
<comment type="similarity">
    <text evidence="2 12">Belongs to the tRNA nucleotidyltransferase/poly(A) polymerase family.</text>
</comment>
<evidence type="ECO:0000256" key="9">
    <source>
        <dbReference type="ARBA" id="ARBA00022842"/>
    </source>
</evidence>
<keyword evidence="7" id="KW-0479">Metal-binding</keyword>
<dbReference type="Gene3D" id="3.90.1640.10">
    <property type="entry name" value="inorganic pyrophosphatase (n-terminal core)"/>
    <property type="match status" value="1"/>
</dbReference>
<dbReference type="Gene3D" id="3.10.580.10">
    <property type="entry name" value="CBS-domain"/>
    <property type="match status" value="1"/>
</dbReference>
<evidence type="ECO:0000313" key="15">
    <source>
        <dbReference type="Proteomes" id="UP001058120"/>
    </source>
</evidence>
<dbReference type="Proteomes" id="UP001058120">
    <property type="component" value="Chromosome"/>
</dbReference>